<accession>A0A915CSN4</accession>
<dbReference type="WBParaSite" id="jg12210">
    <property type="protein sequence ID" value="jg12210"/>
    <property type="gene ID" value="jg12210"/>
</dbReference>
<reference evidence="2" key="1">
    <citation type="submission" date="2022-11" db="UniProtKB">
        <authorList>
            <consortium name="WormBaseParasite"/>
        </authorList>
    </citation>
    <scope>IDENTIFICATION</scope>
</reference>
<organism evidence="1 2">
    <name type="scientific">Ditylenchus dipsaci</name>
    <dbReference type="NCBI Taxonomy" id="166011"/>
    <lineage>
        <taxon>Eukaryota</taxon>
        <taxon>Metazoa</taxon>
        <taxon>Ecdysozoa</taxon>
        <taxon>Nematoda</taxon>
        <taxon>Chromadorea</taxon>
        <taxon>Rhabditida</taxon>
        <taxon>Tylenchina</taxon>
        <taxon>Tylenchomorpha</taxon>
        <taxon>Sphaerularioidea</taxon>
        <taxon>Anguinidae</taxon>
        <taxon>Anguininae</taxon>
        <taxon>Ditylenchus</taxon>
    </lineage>
</organism>
<keyword evidence="1" id="KW-1185">Reference proteome</keyword>
<evidence type="ECO:0000313" key="2">
    <source>
        <dbReference type="WBParaSite" id="jg12210"/>
    </source>
</evidence>
<sequence length="93" mass="10923">MFEVNQTILGAVQELVLVFRPRPRLRPRPRPRLRGRVRAAPKMRYEDEDERFPTLYRVHRQFWQSDDNIPVERSSASSHCKVPVIKPVVVTSG</sequence>
<evidence type="ECO:0000313" key="1">
    <source>
        <dbReference type="Proteomes" id="UP000887574"/>
    </source>
</evidence>
<dbReference type="Proteomes" id="UP000887574">
    <property type="component" value="Unplaced"/>
</dbReference>
<name>A0A915CSN4_9BILA</name>
<proteinExistence type="predicted"/>
<dbReference type="AlphaFoldDB" id="A0A915CSN4"/>
<protein>
    <submittedName>
        <fullName evidence="2">Uncharacterized protein</fullName>
    </submittedName>
</protein>